<dbReference type="STRING" id="53952.A0127_05880"/>
<dbReference type="KEGG" id="tpep:A0127_05880"/>
<name>A0A142CVD0_9EURY</name>
<organism evidence="1 2">
    <name type="scientific">Thermococcus peptonophilus</name>
    <dbReference type="NCBI Taxonomy" id="53952"/>
    <lineage>
        <taxon>Archaea</taxon>
        <taxon>Methanobacteriati</taxon>
        <taxon>Methanobacteriota</taxon>
        <taxon>Thermococci</taxon>
        <taxon>Thermococcales</taxon>
        <taxon>Thermococcaceae</taxon>
        <taxon>Thermococcus</taxon>
    </lineage>
</organism>
<reference evidence="2" key="1">
    <citation type="submission" date="2016-03" db="EMBL/GenBank/DDBJ databases">
        <authorList>
            <person name="Oger P.M."/>
        </authorList>
    </citation>
    <scope>NUCLEOTIDE SEQUENCE [LARGE SCALE GENOMIC DNA]</scope>
    <source>
        <strain evidence="2">OG-1</strain>
    </source>
</reference>
<proteinExistence type="predicted"/>
<sequence>MANPKDDKDKVKFKIAKKIIELGEKGEELTVYNLTKRLREISKKEGEPKLDVGPEQVRRVLNELVKLKVLAPFQGILGEKPNGKKPKKPYQLLWPPEKAYGIVECWEESHSLQGFINALSHLEKSTKKKTRFQDLAYTLCPYMVLLGIDWIEGLTGFLGKFDWGTFLDRAIPLYNAVFSLRHDGELKALNENYIGGDFFLASGSNSCRFFEEARWVNYVARRKAKTEIEDKLLEMFYEGNELRCASLHYGNGVSSLSNYIIGIRYALVDSKIVVFDFSPNPFLRREDDGKVTKSFKKLLEYLEQTHKEAGSIQVRTLSPAMEELLKKHFGFEESDKFYLFTRTEKIKDGSRFIVEFSKNPPSVYENEWIIKVLEKKIGFKE</sequence>
<protein>
    <submittedName>
        <fullName evidence="1">Uncharacterized protein</fullName>
    </submittedName>
</protein>
<keyword evidence="2" id="KW-1185">Reference proteome</keyword>
<dbReference type="Proteomes" id="UP000073604">
    <property type="component" value="Chromosome"/>
</dbReference>
<dbReference type="EMBL" id="CP014750">
    <property type="protein sequence ID" value="AMQ18732.1"/>
    <property type="molecule type" value="Genomic_DNA"/>
</dbReference>
<accession>A0A142CVD0</accession>
<dbReference type="AlphaFoldDB" id="A0A142CVD0"/>
<gene>
    <name evidence="1" type="ORF">A0127_05880</name>
</gene>
<evidence type="ECO:0000313" key="2">
    <source>
        <dbReference type="Proteomes" id="UP000073604"/>
    </source>
</evidence>
<evidence type="ECO:0000313" key="1">
    <source>
        <dbReference type="EMBL" id="AMQ18732.1"/>
    </source>
</evidence>